<name>A0ABQ4WVP9_9ASTR</name>
<gene>
    <name evidence="2" type="ORF">Tco_0651699</name>
</gene>
<organism evidence="2 3">
    <name type="scientific">Tanacetum coccineum</name>
    <dbReference type="NCBI Taxonomy" id="301880"/>
    <lineage>
        <taxon>Eukaryota</taxon>
        <taxon>Viridiplantae</taxon>
        <taxon>Streptophyta</taxon>
        <taxon>Embryophyta</taxon>
        <taxon>Tracheophyta</taxon>
        <taxon>Spermatophyta</taxon>
        <taxon>Magnoliopsida</taxon>
        <taxon>eudicotyledons</taxon>
        <taxon>Gunneridae</taxon>
        <taxon>Pentapetalae</taxon>
        <taxon>asterids</taxon>
        <taxon>campanulids</taxon>
        <taxon>Asterales</taxon>
        <taxon>Asteraceae</taxon>
        <taxon>Asteroideae</taxon>
        <taxon>Anthemideae</taxon>
        <taxon>Anthemidinae</taxon>
        <taxon>Tanacetum</taxon>
    </lineage>
</organism>
<keyword evidence="3" id="KW-1185">Reference proteome</keyword>
<feature type="region of interest" description="Disordered" evidence="1">
    <location>
        <begin position="1"/>
        <end position="42"/>
    </location>
</feature>
<evidence type="ECO:0000313" key="2">
    <source>
        <dbReference type="EMBL" id="GJS56915.1"/>
    </source>
</evidence>
<dbReference type="EMBL" id="BQNB010008970">
    <property type="protein sequence ID" value="GJS56915.1"/>
    <property type="molecule type" value="Genomic_DNA"/>
</dbReference>
<comment type="caution">
    <text evidence="2">The sequence shown here is derived from an EMBL/GenBank/DDBJ whole genome shotgun (WGS) entry which is preliminary data.</text>
</comment>
<evidence type="ECO:0000313" key="3">
    <source>
        <dbReference type="Proteomes" id="UP001151760"/>
    </source>
</evidence>
<dbReference type="Proteomes" id="UP001151760">
    <property type="component" value="Unassembled WGS sequence"/>
</dbReference>
<sequence length="194" mass="21536">MSSNQGVSTPPDYEPTNEEENKDDDDKNKEGEQEEEDDKLYRDLNINLERSDAEMTDAQANQDTKDSHVTLTSVPLVVQHQSSSVSSDLVLKFINPSSDTGVDSILYQDTQSDTLINVPVSVAAMTPSSVTTIPQPPIPNIQPLQQTPTFITTTTTNPIMTLLEIYNFASLFQFDQRVSALESKMSEFRQTSSI</sequence>
<reference evidence="2" key="2">
    <citation type="submission" date="2022-01" db="EMBL/GenBank/DDBJ databases">
        <authorList>
            <person name="Yamashiro T."/>
            <person name="Shiraishi A."/>
            <person name="Satake H."/>
            <person name="Nakayama K."/>
        </authorList>
    </citation>
    <scope>NUCLEOTIDE SEQUENCE</scope>
</reference>
<reference evidence="2" key="1">
    <citation type="journal article" date="2022" name="Int. J. Mol. Sci.">
        <title>Draft Genome of Tanacetum Coccineum: Genomic Comparison of Closely Related Tanacetum-Family Plants.</title>
        <authorList>
            <person name="Yamashiro T."/>
            <person name="Shiraishi A."/>
            <person name="Nakayama K."/>
            <person name="Satake H."/>
        </authorList>
    </citation>
    <scope>NUCLEOTIDE SEQUENCE</scope>
</reference>
<proteinExistence type="predicted"/>
<accession>A0ABQ4WVP9</accession>
<protein>
    <submittedName>
        <fullName evidence="2">Uncharacterized protein</fullName>
    </submittedName>
</protein>
<evidence type="ECO:0000256" key="1">
    <source>
        <dbReference type="SAM" id="MobiDB-lite"/>
    </source>
</evidence>